<dbReference type="EMBL" id="JACRWE010000001">
    <property type="protein sequence ID" value="MBC5995160.1"/>
    <property type="molecule type" value="Genomic_DNA"/>
</dbReference>
<proteinExistence type="inferred from homology"/>
<comment type="caution">
    <text evidence="9">The sequence shown here is derived from an EMBL/GenBank/DDBJ whole genome shotgun (WGS) entry which is preliminary data.</text>
</comment>
<evidence type="ECO:0000259" key="8">
    <source>
        <dbReference type="Pfam" id="PF02608"/>
    </source>
</evidence>
<evidence type="ECO:0000256" key="6">
    <source>
        <dbReference type="ARBA" id="ARBA00023288"/>
    </source>
</evidence>
<dbReference type="Pfam" id="PF02608">
    <property type="entry name" value="Bmp"/>
    <property type="match status" value="1"/>
</dbReference>
<keyword evidence="4 7" id="KW-0732">Signal</keyword>
<keyword evidence="10" id="KW-1185">Reference proteome</keyword>
<evidence type="ECO:0000256" key="2">
    <source>
        <dbReference type="ARBA" id="ARBA00008610"/>
    </source>
</evidence>
<dbReference type="Gene3D" id="3.40.50.2300">
    <property type="match status" value="2"/>
</dbReference>
<evidence type="ECO:0000256" key="5">
    <source>
        <dbReference type="ARBA" id="ARBA00023136"/>
    </source>
</evidence>
<name>A0ABR7JJR1_9FIRM</name>
<evidence type="ECO:0000256" key="1">
    <source>
        <dbReference type="ARBA" id="ARBA00004193"/>
    </source>
</evidence>
<dbReference type="Proteomes" id="UP000609849">
    <property type="component" value="Unassembled WGS sequence"/>
</dbReference>
<feature type="signal peptide" evidence="7">
    <location>
        <begin position="1"/>
        <end position="21"/>
    </location>
</feature>
<dbReference type="InterPro" id="IPR050957">
    <property type="entry name" value="BMP_lipoprotein"/>
</dbReference>
<feature type="chain" id="PRO_5047327846" evidence="7">
    <location>
        <begin position="22"/>
        <end position="340"/>
    </location>
</feature>
<keyword evidence="5" id="KW-0472">Membrane</keyword>
<keyword evidence="6" id="KW-0449">Lipoprotein</keyword>
<sequence length="340" mass="36428">MTIKKLLSLGIILSITSSVLVGCSSSEGDSNKSDTLKVTMIADLGGINDQSFNQSAWEGLQRAEKELGVEVNVIESKQVSDYEANVETAIDEDSDLVIGIGFQMDAAIKNAAESYPEQKFAIIDHAFEEQPSNVNSIMFNAQEASYLVGLIAAKTSETGKVGFIGGTKVPIIESFEYGFLSGVESVGNGVKVLRQYADTYADAAKGKAIAKQMHKNDADIIFTAAGSTGSGAIEAARENNKKAIGVDMDQNFVAPENVITSAIKRVDNVVYNTVKDLKEGNFKGGEVSVFGLKEDGVGIAPTTKNFISEEVLAFVEEQAEKIKSGEIIVPVNEEQYNKLK</sequence>
<evidence type="ECO:0000256" key="4">
    <source>
        <dbReference type="ARBA" id="ARBA00022729"/>
    </source>
</evidence>
<accession>A0ABR7JJR1</accession>
<evidence type="ECO:0000256" key="7">
    <source>
        <dbReference type="SAM" id="SignalP"/>
    </source>
</evidence>
<reference evidence="9 10" key="1">
    <citation type="submission" date="2020-08" db="EMBL/GenBank/DDBJ databases">
        <authorList>
            <person name="Liu C."/>
            <person name="Sun Q."/>
        </authorList>
    </citation>
    <scope>NUCLEOTIDE SEQUENCE [LARGE SCALE GENOMIC DNA]</scope>
    <source>
        <strain evidence="9 10">NSJ-18</strain>
    </source>
</reference>
<dbReference type="InterPro" id="IPR003760">
    <property type="entry name" value="PnrA-like"/>
</dbReference>
<keyword evidence="3" id="KW-1003">Cell membrane</keyword>
<comment type="subcellular location">
    <subcellularLocation>
        <location evidence="1">Cell membrane</location>
        <topology evidence="1">Lipid-anchor</topology>
    </subcellularLocation>
</comment>
<dbReference type="CDD" id="cd06354">
    <property type="entry name" value="PBP1_PrnA-like"/>
    <property type="match status" value="1"/>
</dbReference>
<dbReference type="PANTHER" id="PTHR34296:SF2">
    <property type="entry name" value="ABC TRANSPORTER GUANOSINE-BINDING PROTEIN NUPN"/>
    <property type="match status" value="1"/>
</dbReference>
<feature type="domain" description="ABC transporter substrate-binding protein PnrA-like" evidence="8">
    <location>
        <begin position="38"/>
        <end position="333"/>
    </location>
</feature>
<dbReference type="PROSITE" id="PS51257">
    <property type="entry name" value="PROKAR_LIPOPROTEIN"/>
    <property type="match status" value="1"/>
</dbReference>
<comment type="similarity">
    <text evidence="2">Belongs to the BMP lipoprotein family.</text>
</comment>
<protein>
    <submittedName>
        <fullName evidence="9">BMP family ABC transporter substrate-binding protein</fullName>
    </submittedName>
</protein>
<dbReference type="SUPFAM" id="SSF53822">
    <property type="entry name" value="Periplasmic binding protein-like I"/>
    <property type="match status" value="1"/>
</dbReference>
<dbReference type="RefSeq" id="WP_153973210.1">
    <property type="nucleotide sequence ID" value="NZ_JACRWE010000001.1"/>
</dbReference>
<evidence type="ECO:0000313" key="9">
    <source>
        <dbReference type="EMBL" id="MBC5995160.1"/>
    </source>
</evidence>
<dbReference type="PANTHER" id="PTHR34296">
    <property type="entry name" value="TRANSCRIPTIONAL ACTIVATOR PROTEIN MED"/>
    <property type="match status" value="1"/>
</dbReference>
<organism evidence="9 10">
    <name type="scientific">Romboutsia faecis</name>
    <dbReference type="NCBI Taxonomy" id="2764597"/>
    <lineage>
        <taxon>Bacteria</taxon>
        <taxon>Bacillati</taxon>
        <taxon>Bacillota</taxon>
        <taxon>Clostridia</taxon>
        <taxon>Peptostreptococcales</taxon>
        <taxon>Peptostreptococcaceae</taxon>
        <taxon>Romboutsia</taxon>
    </lineage>
</organism>
<dbReference type="InterPro" id="IPR028082">
    <property type="entry name" value="Peripla_BP_I"/>
</dbReference>
<evidence type="ECO:0000313" key="10">
    <source>
        <dbReference type="Proteomes" id="UP000609849"/>
    </source>
</evidence>
<gene>
    <name evidence="9" type="ORF">H8923_00165</name>
</gene>
<evidence type="ECO:0000256" key="3">
    <source>
        <dbReference type="ARBA" id="ARBA00022475"/>
    </source>
</evidence>